<dbReference type="RefSeq" id="WP_378154913.1">
    <property type="nucleotide sequence ID" value="NZ_JBHSEC010000019.1"/>
</dbReference>
<comment type="caution">
    <text evidence="1">The sequence shown here is derived from an EMBL/GenBank/DDBJ whole genome shotgun (WGS) entry which is preliminary data.</text>
</comment>
<keyword evidence="2" id="KW-1185">Reference proteome</keyword>
<organism evidence="1 2">
    <name type="scientific">Chungangia koreensis</name>
    <dbReference type="NCBI Taxonomy" id="752657"/>
    <lineage>
        <taxon>Bacteria</taxon>
        <taxon>Bacillati</taxon>
        <taxon>Bacillota</taxon>
        <taxon>Bacilli</taxon>
        <taxon>Lactobacillales</taxon>
        <taxon>Chungangia</taxon>
    </lineage>
</organism>
<dbReference type="Proteomes" id="UP001595817">
    <property type="component" value="Unassembled WGS sequence"/>
</dbReference>
<dbReference type="EMBL" id="JBHSEC010000019">
    <property type="protein sequence ID" value="MFC4410736.1"/>
    <property type="molecule type" value="Genomic_DNA"/>
</dbReference>
<protein>
    <recommendedName>
        <fullName evidence="3">DUF4926 domain-containing protein</fullName>
    </recommendedName>
</protein>
<accession>A0ABV8X5D2</accession>
<reference evidence="2" key="1">
    <citation type="journal article" date="2019" name="Int. J. Syst. Evol. Microbiol.">
        <title>The Global Catalogue of Microorganisms (GCM) 10K type strain sequencing project: providing services to taxonomists for standard genome sequencing and annotation.</title>
        <authorList>
            <consortium name="The Broad Institute Genomics Platform"/>
            <consortium name="The Broad Institute Genome Sequencing Center for Infectious Disease"/>
            <person name="Wu L."/>
            <person name="Ma J."/>
        </authorList>
    </citation>
    <scope>NUCLEOTIDE SEQUENCE [LARGE SCALE GENOMIC DNA]</scope>
    <source>
        <strain evidence="2">CCUG 59778</strain>
    </source>
</reference>
<evidence type="ECO:0008006" key="3">
    <source>
        <dbReference type="Google" id="ProtNLM"/>
    </source>
</evidence>
<evidence type="ECO:0000313" key="1">
    <source>
        <dbReference type="EMBL" id="MFC4410736.1"/>
    </source>
</evidence>
<sequence length="56" mass="6392">MYVEGEYVELSDGRIGLITLERLDEHTTRYDIELGDGELTTVHEIDVIQTVELPKS</sequence>
<proteinExistence type="predicted"/>
<gene>
    <name evidence="1" type="ORF">ACFOZY_09950</name>
</gene>
<evidence type="ECO:0000313" key="2">
    <source>
        <dbReference type="Proteomes" id="UP001595817"/>
    </source>
</evidence>
<name>A0ABV8X5D2_9LACT</name>